<keyword evidence="11 31" id="KW-1133">Transmembrane helix</keyword>
<dbReference type="AlphaFoldDB" id="A0A553QBJ3"/>
<comment type="catalytic activity">
    <reaction evidence="28">
        <text>L-valine(out) + L-glutamine(in) + Na(+)(out) = L-valine(in) + L-glutamine(out) + Na(+)(in)</text>
        <dbReference type="Rhea" id="RHEA:70871"/>
        <dbReference type="ChEBI" id="CHEBI:29101"/>
        <dbReference type="ChEBI" id="CHEBI:57762"/>
        <dbReference type="ChEBI" id="CHEBI:58359"/>
    </reaction>
</comment>
<comment type="catalytic activity">
    <reaction evidence="23">
        <text>D-serine(in) + L-glutamine(out) + Na(+)(out) = D-serine(out) + L-glutamine(in) + Na(+)(in)</text>
        <dbReference type="Rhea" id="RHEA:75307"/>
        <dbReference type="ChEBI" id="CHEBI:29101"/>
        <dbReference type="ChEBI" id="CHEBI:35247"/>
        <dbReference type="ChEBI" id="CHEBI:58359"/>
    </reaction>
</comment>
<evidence type="ECO:0000256" key="23">
    <source>
        <dbReference type="ARBA" id="ARBA00036702"/>
    </source>
</evidence>
<evidence type="ECO:0000313" key="34">
    <source>
        <dbReference type="Proteomes" id="UP000316079"/>
    </source>
</evidence>
<reference evidence="33" key="2">
    <citation type="submission" date="2019-04" db="EMBL/GenBank/DDBJ databases">
        <authorList>
            <person name="Kadobianskyi M."/>
            <person name="Schulze L."/>
            <person name="Schuelke M."/>
            <person name="Judkewitz B."/>
        </authorList>
    </citation>
    <scope>NUCLEOTIDE SEQUENCE</scope>
    <source>
        <strain evidence="33">Bolton</strain>
        <tissue evidence="33">Whole-body</tissue>
    </source>
</reference>
<dbReference type="Proteomes" id="UP000316079">
    <property type="component" value="Unassembled WGS sequence"/>
</dbReference>
<comment type="catalytic activity">
    <reaction evidence="20">
        <text>L-asparagine(out) + L-glutamine(in) + Na(+)(out) = L-asparagine(in) + L-glutamine(out) + Na(+)(in)</text>
        <dbReference type="Rhea" id="RHEA:70891"/>
        <dbReference type="ChEBI" id="CHEBI:29101"/>
        <dbReference type="ChEBI" id="CHEBI:58048"/>
        <dbReference type="ChEBI" id="CHEBI:58359"/>
    </reaction>
</comment>
<evidence type="ECO:0000256" key="29">
    <source>
        <dbReference type="ARBA" id="ARBA00048392"/>
    </source>
</evidence>
<feature type="transmembrane region" description="Helical" evidence="31">
    <location>
        <begin position="336"/>
        <end position="358"/>
    </location>
</feature>
<reference evidence="33 34" key="1">
    <citation type="journal article" date="2019" name="Sci. Data">
        <title>Hybrid genome assembly and annotation of Danionella translucida.</title>
        <authorList>
            <person name="Kadobianskyi M."/>
            <person name="Schulze L."/>
            <person name="Schuelke M."/>
            <person name="Judkewitz B."/>
        </authorList>
    </citation>
    <scope>NUCLEOTIDE SEQUENCE [LARGE SCALE GENOMIC DNA]</scope>
    <source>
        <strain evidence="33 34">Bolton</strain>
    </source>
</reference>
<evidence type="ECO:0000313" key="33">
    <source>
        <dbReference type="EMBL" id="TRY87304.1"/>
    </source>
</evidence>
<keyword evidence="10" id="KW-0029">Amino-acid transport</keyword>
<comment type="catalytic activity">
    <reaction evidence="30">
        <text>L-glutamine(in) + L-alanine(out) + Na(+)(out) = L-glutamine(out) + L-alanine(in) + Na(+)(in)</text>
        <dbReference type="Rhea" id="RHEA:70867"/>
        <dbReference type="ChEBI" id="CHEBI:29101"/>
        <dbReference type="ChEBI" id="CHEBI:57972"/>
        <dbReference type="ChEBI" id="CHEBI:58359"/>
    </reaction>
</comment>
<keyword evidence="3 31" id="KW-0813">Transport</keyword>
<dbReference type="GO" id="GO:0005886">
    <property type="term" value="C:plasma membrane"/>
    <property type="evidence" value="ECO:0007669"/>
    <property type="project" value="UniProtKB-SubCell"/>
</dbReference>
<dbReference type="EMBL" id="SRMA01026141">
    <property type="protein sequence ID" value="TRY87303.1"/>
    <property type="molecule type" value="Genomic_DNA"/>
</dbReference>
<evidence type="ECO:0000256" key="26">
    <source>
        <dbReference type="ARBA" id="ARBA00047397"/>
    </source>
</evidence>
<comment type="catalytic activity">
    <reaction evidence="29">
        <text>L-threonine(in) + L-glutamine(out) + Na(+)(out) = L-threonine(out) + L-glutamine(in) + Na(+)(in)</text>
        <dbReference type="Rhea" id="RHEA:70863"/>
        <dbReference type="ChEBI" id="CHEBI:29101"/>
        <dbReference type="ChEBI" id="CHEBI:57926"/>
        <dbReference type="ChEBI" id="CHEBI:58359"/>
    </reaction>
</comment>
<dbReference type="GO" id="GO:0140009">
    <property type="term" value="P:L-aspartate import across plasma membrane"/>
    <property type="evidence" value="ECO:0007669"/>
    <property type="project" value="TreeGrafter"/>
</dbReference>
<keyword evidence="12" id="KW-0007">Acetylation</keyword>
<comment type="catalytic activity">
    <reaction evidence="17">
        <text>nitrate(in) = nitrate(out)</text>
        <dbReference type="Rhea" id="RHEA:34923"/>
        <dbReference type="ChEBI" id="CHEBI:17632"/>
    </reaction>
</comment>
<dbReference type="InterPro" id="IPR050746">
    <property type="entry name" value="DAACS"/>
</dbReference>
<dbReference type="Gene3D" id="1.10.3860.10">
    <property type="entry name" value="Sodium:dicarboxylate symporter"/>
    <property type="match status" value="1"/>
</dbReference>
<comment type="similarity">
    <text evidence="31">Belongs to the dicarboxylate/amino acid:cation symporter (DAACS) (TC 2.A.23) family.</text>
</comment>
<accession>A0A553QBJ3</accession>
<evidence type="ECO:0000256" key="7">
    <source>
        <dbReference type="ARBA" id="ARBA00022692"/>
    </source>
</evidence>
<evidence type="ECO:0000256" key="12">
    <source>
        <dbReference type="ARBA" id="ARBA00022990"/>
    </source>
</evidence>
<dbReference type="PRINTS" id="PR00173">
    <property type="entry name" value="EDTRNSPORT"/>
</dbReference>
<comment type="catalytic activity">
    <reaction evidence="24">
        <text>thiocyanate(in) = thiocyanate(out)</text>
        <dbReference type="Rhea" id="RHEA:75347"/>
        <dbReference type="ChEBI" id="CHEBI:18022"/>
    </reaction>
</comment>
<evidence type="ECO:0000256" key="5">
    <source>
        <dbReference type="ARBA" id="ARBA00022475"/>
    </source>
</evidence>
<comment type="subcellular location">
    <subcellularLocation>
        <location evidence="2">Cell membrane</location>
        <topology evidence="2">Multi-pass membrane protein</topology>
    </subcellularLocation>
    <subcellularLocation>
        <location evidence="1">Melanosome</location>
    </subcellularLocation>
    <subcellularLocation>
        <location evidence="31">Membrane</location>
        <topology evidence="31">Multi-pass membrane protein</topology>
    </subcellularLocation>
</comment>
<evidence type="ECO:0000256" key="14">
    <source>
        <dbReference type="ARBA" id="ARBA00023136"/>
    </source>
</evidence>
<dbReference type="GO" id="GO:0046872">
    <property type="term" value="F:metal ion binding"/>
    <property type="evidence" value="ECO:0007669"/>
    <property type="project" value="UniProtKB-KW"/>
</dbReference>
<dbReference type="PROSITE" id="PS00713">
    <property type="entry name" value="NA_DICARBOXYL_SYMP_1"/>
    <property type="match status" value="1"/>
</dbReference>
<dbReference type="Pfam" id="PF00375">
    <property type="entry name" value="SDF"/>
    <property type="match status" value="1"/>
</dbReference>
<evidence type="ECO:0000256" key="4">
    <source>
        <dbReference type="ARBA" id="ARBA00022449"/>
    </source>
</evidence>
<protein>
    <recommendedName>
        <fullName evidence="31">Amino acid transporter</fullName>
    </recommendedName>
</protein>
<dbReference type="GO" id="GO:0015293">
    <property type="term" value="F:symporter activity"/>
    <property type="evidence" value="ECO:0007669"/>
    <property type="project" value="UniProtKB-UniRule"/>
</dbReference>
<comment type="catalytic activity">
    <reaction evidence="21">
        <text>L-glutamine(out) + L-serine(in) + Na(+)(out) = L-glutamine(in) + L-serine(out) + Na(+)(in)</text>
        <dbReference type="Rhea" id="RHEA:70855"/>
        <dbReference type="ChEBI" id="CHEBI:29101"/>
        <dbReference type="ChEBI" id="CHEBI:33384"/>
        <dbReference type="ChEBI" id="CHEBI:58359"/>
    </reaction>
</comment>
<evidence type="ECO:0000256" key="27">
    <source>
        <dbReference type="ARBA" id="ARBA00047711"/>
    </source>
</evidence>
<evidence type="ECO:0000256" key="31">
    <source>
        <dbReference type="RuleBase" id="RU361216"/>
    </source>
</evidence>
<dbReference type="PANTHER" id="PTHR11958:SF19">
    <property type="entry name" value="NEUTRAL AMINO ACID TRANSPORTER B(0)"/>
    <property type="match status" value="1"/>
</dbReference>
<dbReference type="GO" id="GO:0015297">
    <property type="term" value="F:antiporter activity"/>
    <property type="evidence" value="ECO:0007669"/>
    <property type="project" value="UniProtKB-KW"/>
</dbReference>
<keyword evidence="7 31" id="KW-0812">Transmembrane</keyword>
<feature type="transmembrane region" description="Helical" evidence="31">
    <location>
        <begin position="267"/>
        <end position="291"/>
    </location>
</feature>
<comment type="catalytic activity">
    <reaction evidence="16">
        <text>iodide(out) = iodide(in)</text>
        <dbReference type="Rhea" id="RHEA:66324"/>
        <dbReference type="ChEBI" id="CHEBI:16382"/>
    </reaction>
</comment>
<feature type="compositionally biased region" description="Basic and acidic residues" evidence="32">
    <location>
        <begin position="1"/>
        <end position="22"/>
    </location>
</feature>
<keyword evidence="9 31" id="KW-0769">Symport</keyword>
<dbReference type="InterPro" id="IPR001991">
    <property type="entry name" value="Na-dicarboxylate_symporter"/>
</dbReference>
<organism evidence="33 34">
    <name type="scientific">Danionella cerebrum</name>
    <dbReference type="NCBI Taxonomy" id="2873325"/>
    <lineage>
        <taxon>Eukaryota</taxon>
        <taxon>Metazoa</taxon>
        <taxon>Chordata</taxon>
        <taxon>Craniata</taxon>
        <taxon>Vertebrata</taxon>
        <taxon>Euteleostomi</taxon>
        <taxon>Actinopterygii</taxon>
        <taxon>Neopterygii</taxon>
        <taxon>Teleostei</taxon>
        <taxon>Ostariophysi</taxon>
        <taxon>Cypriniformes</taxon>
        <taxon>Danionidae</taxon>
        <taxon>Danioninae</taxon>
        <taxon>Danionella</taxon>
    </lineage>
</organism>
<evidence type="ECO:0000256" key="9">
    <source>
        <dbReference type="ARBA" id="ARBA00022847"/>
    </source>
</evidence>
<comment type="catalytic activity">
    <reaction evidence="19">
        <text>L-glutamine(in) + L-serine(out) + Na(+)(out) = L-glutamine(out) + L-serine(in) + Na(+)(in)</text>
        <dbReference type="Rhea" id="RHEA:70887"/>
        <dbReference type="ChEBI" id="CHEBI:29101"/>
        <dbReference type="ChEBI" id="CHEBI:33384"/>
        <dbReference type="ChEBI" id="CHEBI:58359"/>
    </reaction>
</comment>
<evidence type="ECO:0000256" key="30">
    <source>
        <dbReference type="ARBA" id="ARBA00048644"/>
    </source>
</evidence>
<proteinExistence type="inferred from homology"/>
<evidence type="ECO:0000256" key="25">
    <source>
        <dbReference type="ARBA" id="ARBA00036948"/>
    </source>
</evidence>
<keyword evidence="8" id="KW-0479">Metal-binding</keyword>
<dbReference type="InterPro" id="IPR018107">
    <property type="entry name" value="Na-dicarboxylate_symporter_CS"/>
</dbReference>
<evidence type="ECO:0000256" key="10">
    <source>
        <dbReference type="ARBA" id="ARBA00022970"/>
    </source>
</evidence>
<evidence type="ECO:0000256" key="11">
    <source>
        <dbReference type="ARBA" id="ARBA00022989"/>
    </source>
</evidence>
<dbReference type="GO" id="GO:0015175">
    <property type="term" value="F:neutral L-amino acid transmembrane transporter activity"/>
    <property type="evidence" value="ECO:0007669"/>
    <property type="project" value="TreeGrafter"/>
</dbReference>
<evidence type="ECO:0000256" key="6">
    <source>
        <dbReference type="ARBA" id="ARBA00022553"/>
    </source>
</evidence>
<dbReference type="EMBL" id="SRMA01026141">
    <property type="protein sequence ID" value="TRY87304.1"/>
    <property type="molecule type" value="Genomic_DNA"/>
</dbReference>
<dbReference type="PANTHER" id="PTHR11958">
    <property type="entry name" value="SODIUM/DICARBOXYLATE SYMPORTER-RELATED"/>
    <property type="match status" value="1"/>
</dbReference>
<evidence type="ECO:0000256" key="21">
    <source>
        <dbReference type="ARBA" id="ARBA00036385"/>
    </source>
</evidence>
<evidence type="ECO:0000256" key="19">
    <source>
        <dbReference type="ARBA" id="ARBA00035896"/>
    </source>
</evidence>
<comment type="catalytic activity">
    <reaction evidence="18">
        <text>D-serine(in) + L-alanine(out) + Na(+)(out) = D-serine(out) + L-alanine(in) + Na(+)(in)</text>
        <dbReference type="Rhea" id="RHEA:75311"/>
        <dbReference type="ChEBI" id="CHEBI:29101"/>
        <dbReference type="ChEBI" id="CHEBI:35247"/>
        <dbReference type="ChEBI" id="CHEBI:57972"/>
    </reaction>
</comment>
<dbReference type="InterPro" id="IPR036458">
    <property type="entry name" value="Na:dicarbo_symporter_sf"/>
</dbReference>
<evidence type="ECO:0000256" key="18">
    <source>
        <dbReference type="ARBA" id="ARBA00035832"/>
    </source>
</evidence>
<sequence>MTEERISVEDVKASNGEAHLEEPSVTNGLGDPRKSGSPETTGQRVKRFILANLLVILTVTAVIVGVFIGLGVRSASLSRTQVIYFGFPGELLIRLLKMIIIPLVVCSLVSGAASIDPKALGKLGGWAMLFFLVTTLIASAIGVIMAFIIQPGSSEGNQLSKLNMQDDSGVPEAKDVVDSFLDLIRNIFPSNLVAAAFKSYATGYKLVKNDTNSSVFTMEKVPVGSDVDGMNILGLIVFAMVFGVALRKLGEEGEILIKFFNSFNEATMVLVSWIMWYAPLGIMFLVAAKIVEMDDVGLLFASLGKYIVCCVVGHAIHGLLILPLIYFVITRKNPYTFLLGLVTALATAFGTSSSSATLPLMMKCVEENNGVSKHISRFILPIGATVNMDGAACFQCVAAVFIAQLNGISLDFVQVITILVTATASSVGAAGIPAGGVLTLAIILESVGLPTNDLSLILAVDWLVDRTCTVINVEGDAYGAGLLQYLIDRTSRTNEDVELSKVQVEEEDQTSRPERSPLIEKQEQCAGPKPCEKESVM</sequence>
<feature type="compositionally biased region" description="Basic and acidic residues" evidence="32">
    <location>
        <begin position="509"/>
        <end position="523"/>
    </location>
</feature>
<evidence type="ECO:0000256" key="8">
    <source>
        <dbReference type="ARBA" id="ARBA00022723"/>
    </source>
</evidence>
<keyword evidence="13" id="KW-0915">Sodium</keyword>
<evidence type="ECO:0000256" key="28">
    <source>
        <dbReference type="ARBA" id="ARBA00047799"/>
    </source>
</evidence>
<evidence type="ECO:0000256" key="2">
    <source>
        <dbReference type="ARBA" id="ARBA00004651"/>
    </source>
</evidence>
<comment type="catalytic activity">
    <reaction evidence="25">
        <text>L-asparagine(in) + L-glutamine(out) + Na(+)(out) = L-asparagine(out) + L-glutamine(in) + Na(+)(in)</text>
        <dbReference type="Rhea" id="RHEA:70859"/>
        <dbReference type="ChEBI" id="CHEBI:29101"/>
        <dbReference type="ChEBI" id="CHEBI:58048"/>
        <dbReference type="ChEBI" id="CHEBI:58359"/>
    </reaction>
</comment>
<evidence type="ECO:0000256" key="24">
    <source>
        <dbReference type="ARBA" id="ARBA00036895"/>
    </source>
</evidence>
<feature type="transmembrane region" description="Helical" evidence="31">
    <location>
        <begin position="229"/>
        <end position="246"/>
    </location>
</feature>
<comment type="catalytic activity">
    <reaction evidence="27">
        <text>L-glutamine(in) + L-glutamate(out) + Na(+)(out) + H(+)(out) = L-glutamine(out) + L-glutamate(in) + Na(+)(in) + H(+)(in)</text>
        <dbReference type="Rhea" id="RHEA:70883"/>
        <dbReference type="ChEBI" id="CHEBI:15378"/>
        <dbReference type="ChEBI" id="CHEBI:29101"/>
        <dbReference type="ChEBI" id="CHEBI:29985"/>
        <dbReference type="ChEBI" id="CHEBI:58359"/>
    </reaction>
</comment>
<feature type="transmembrane region" description="Helical" evidence="31">
    <location>
        <begin position="303"/>
        <end position="329"/>
    </location>
</feature>
<evidence type="ECO:0000256" key="20">
    <source>
        <dbReference type="ARBA" id="ARBA00035952"/>
    </source>
</evidence>
<evidence type="ECO:0000256" key="1">
    <source>
        <dbReference type="ARBA" id="ARBA00004223"/>
    </source>
</evidence>
<dbReference type="OrthoDB" id="5877963at2759"/>
<evidence type="ECO:0000256" key="15">
    <source>
        <dbReference type="ARBA" id="ARBA00023180"/>
    </source>
</evidence>
<feature type="transmembrane region" description="Helical" evidence="31">
    <location>
        <begin position="92"/>
        <end position="115"/>
    </location>
</feature>
<keyword evidence="6" id="KW-0597">Phosphoprotein</keyword>
<keyword evidence="34" id="KW-1185">Reference proteome</keyword>
<feature type="region of interest" description="Disordered" evidence="32">
    <location>
        <begin position="498"/>
        <end position="537"/>
    </location>
</feature>
<keyword evidence="15" id="KW-0325">Glycoprotein</keyword>
<comment type="catalytic activity">
    <reaction evidence="22">
        <text>L-glutamine(in) + L-methionine(out) + Na(+)(out) = L-glutamine(out) + L-methionine(in) + Na(+)(in)</text>
        <dbReference type="Rhea" id="RHEA:70875"/>
        <dbReference type="ChEBI" id="CHEBI:29101"/>
        <dbReference type="ChEBI" id="CHEBI:57844"/>
        <dbReference type="ChEBI" id="CHEBI:58359"/>
    </reaction>
</comment>
<comment type="caution">
    <text evidence="33">The sequence shown here is derived from an EMBL/GenBank/DDBJ whole genome shotgun (WGS) entry which is preliminary data.</text>
</comment>
<keyword evidence="5" id="KW-1003">Cell membrane</keyword>
<dbReference type="GO" id="GO:0042470">
    <property type="term" value="C:melanosome"/>
    <property type="evidence" value="ECO:0007669"/>
    <property type="project" value="UniProtKB-SubCell"/>
</dbReference>
<evidence type="ECO:0000256" key="13">
    <source>
        <dbReference type="ARBA" id="ARBA00023053"/>
    </source>
</evidence>
<dbReference type="SUPFAM" id="SSF118215">
    <property type="entry name" value="Proton glutamate symport protein"/>
    <property type="match status" value="1"/>
</dbReference>
<keyword evidence="4" id="KW-0050">Antiport</keyword>
<comment type="catalytic activity">
    <reaction evidence="26">
        <text>L-threonine(out) + L-glutamine(in) + Na(+)(out) = L-threonine(in) + L-glutamine(out) + Na(+)(in)</text>
        <dbReference type="Rhea" id="RHEA:70879"/>
        <dbReference type="ChEBI" id="CHEBI:29101"/>
        <dbReference type="ChEBI" id="CHEBI:57926"/>
        <dbReference type="ChEBI" id="CHEBI:58359"/>
    </reaction>
</comment>
<dbReference type="GO" id="GO:0015183">
    <property type="term" value="F:L-aspartate transmembrane transporter activity"/>
    <property type="evidence" value="ECO:0007669"/>
    <property type="project" value="TreeGrafter"/>
</dbReference>
<dbReference type="STRING" id="623744.A0A553QBJ3"/>
<evidence type="ECO:0000256" key="22">
    <source>
        <dbReference type="ARBA" id="ARBA00036485"/>
    </source>
</evidence>
<feature type="transmembrane region" description="Helical" evidence="31">
    <location>
        <begin position="48"/>
        <end position="72"/>
    </location>
</feature>
<gene>
    <name evidence="33" type="ORF">DNTS_023137</name>
</gene>
<evidence type="ECO:0000256" key="32">
    <source>
        <dbReference type="SAM" id="MobiDB-lite"/>
    </source>
</evidence>
<evidence type="ECO:0000256" key="3">
    <source>
        <dbReference type="ARBA" id="ARBA00022448"/>
    </source>
</evidence>
<name>A0A553QBJ3_9TELE</name>
<evidence type="ECO:0000256" key="17">
    <source>
        <dbReference type="ARBA" id="ARBA00035073"/>
    </source>
</evidence>
<evidence type="ECO:0000256" key="16">
    <source>
        <dbReference type="ARBA" id="ARBA00024145"/>
    </source>
</evidence>
<keyword evidence="14 31" id="KW-0472">Membrane</keyword>
<feature type="region of interest" description="Disordered" evidence="32">
    <location>
        <begin position="1"/>
        <end position="40"/>
    </location>
</feature>
<feature type="transmembrane region" description="Helical" evidence="31">
    <location>
        <begin position="127"/>
        <end position="149"/>
    </location>
</feature>